<dbReference type="EMBL" id="BK015765">
    <property type="protein sequence ID" value="DAE24031.1"/>
    <property type="molecule type" value="Genomic_DNA"/>
</dbReference>
<protein>
    <submittedName>
        <fullName evidence="1">Uncharacterized protein</fullName>
    </submittedName>
</protein>
<reference evidence="1" key="1">
    <citation type="journal article" date="2021" name="Proc. Natl. Acad. Sci. U.S.A.">
        <title>A Catalog of Tens of Thousands of Viruses from Human Metagenomes Reveals Hidden Associations with Chronic Diseases.</title>
        <authorList>
            <person name="Tisza M.J."/>
            <person name="Buck C.B."/>
        </authorList>
    </citation>
    <scope>NUCLEOTIDE SEQUENCE</scope>
    <source>
        <strain evidence="1">CtoiA13</strain>
    </source>
</reference>
<evidence type="ECO:0000313" key="1">
    <source>
        <dbReference type="EMBL" id="DAE24031.1"/>
    </source>
</evidence>
<proteinExistence type="predicted"/>
<organism evidence="1">
    <name type="scientific">Siphoviridae sp. ctoiA13</name>
    <dbReference type="NCBI Taxonomy" id="2826462"/>
    <lineage>
        <taxon>Viruses</taxon>
        <taxon>Duplodnaviria</taxon>
        <taxon>Heunggongvirae</taxon>
        <taxon>Uroviricota</taxon>
        <taxon>Caudoviricetes</taxon>
    </lineage>
</organism>
<name>A0A8S5QXN7_9CAUD</name>
<accession>A0A8S5QXN7</accession>
<sequence length="29" mass="3253">MCKVGDIIVVENYKSESNNKINISKEIAL</sequence>